<keyword evidence="2" id="KW-1003">Cell membrane</keyword>
<keyword evidence="3" id="KW-0488">Methylation</keyword>
<keyword evidence="8 11" id="KW-0807">Transducer</keyword>
<keyword evidence="15" id="KW-1185">Reference proteome</keyword>
<evidence type="ECO:0000259" key="12">
    <source>
        <dbReference type="PROSITE" id="PS50111"/>
    </source>
</evidence>
<dbReference type="CDD" id="cd11386">
    <property type="entry name" value="MCP_signal"/>
    <property type="match status" value="1"/>
</dbReference>
<evidence type="ECO:0000256" key="2">
    <source>
        <dbReference type="ARBA" id="ARBA00022475"/>
    </source>
</evidence>
<dbReference type="GO" id="GO:0007165">
    <property type="term" value="P:signal transduction"/>
    <property type="evidence" value="ECO:0007669"/>
    <property type="project" value="UniProtKB-KW"/>
</dbReference>
<dbReference type="STRING" id="1236971.JCM9152_3590"/>
<feature type="domain" description="Methyl-accepting transducer" evidence="12">
    <location>
        <begin position="52"/>
        <end position="288"/>
    </location>
</feature>
<evidence type="ECO:0000256" key="1">
    <source>
        <dbReference type="ARBA" id="ARBA00004651"/>
    </source>
</evidence>
<dbReference type="AlphaFoldDB" id="W4QL57"/>
<keyword evidence="6" id="KW-1133">Transmembrane helix</keyword>
<dbReference type="FunFam" id="1.10.287.950:FF:000003">
    <property type="entry name" value="Methyl-accepting chemotaxis protein"/>
    <property type="match status" value="1"/>
</dbReference>
<dbReference type="EMBL" id="BAUU01000028">
    <property type="protein sequence ID" value="GAE32074.1"/>
    <property type="molecule type" value="Genomic_DNA"/>
</dbReference>
<dbReference type="PANTHER" id="PTHR32089:SF114">
    <property type="entry name" value="METHYL-ACCEPTING CHEMOTAXIS PROTEIN MCPB"/>
    <property type="match status" value="1"/>
</dbReference>
<evidence type="ECO:0000256" key="4">
    <source>
        <dbReference type="ARBA" id="ARBA00022500"/>
    </source>
</evidence>
<feature type="domain" description="HAMP" evidence="13">
    <location>
        <begin position="3"/>
        <end position="33"/>
    </location>
</feature>
<keyword evidence="4" id="KW-0145">Chemotaxis</keyword>
<comment type="similarity">
    <text evidence="9">Belongs to the methyl-accepting chemotaxis (MCP) protein family.</text>
</comment>
<proteinExistence type="inferred from homology"/>
<gene>
    <name evidence="14" type="ORF">JCM9152_3590</name>
</gene>
<evidence type="ECO:0000256" key="3">
    <source>
        <dbReference type="ARBA" id="ARBA00022481"/>
    </source>
</evidence>
<dbReference type="GO" id="GO:0005886">
    <property type="term" value="C:plasma membrane"/>
    <property type="evidence" value="ECO:0007669"/>
    <property type="project" value="UniProtKB-SubCell"/>
</dbReference>
<dbReference type="Pfam" id="PF00015">
    <property type="entry name" value="MCPsignal"/>
    <property type="match status" value="1"/>
</dbReference>
<dbReference type="Proteomes" id="UP000018895">
    <property type="component" value="Unassembled WGS sequence"/>
</dbReference>
<dbReference type="SUPFAM" id="SSF58104">
    <property type="entry name" value="Methyl-accepting chemotaxis protein (MCP) signaling domain"/>
    <property type="match status" value="1"/>
</dbReference>
<protein>
    <submittedName>
        <fullName evidence="14">Methyl-accepting chemotaxis protein</fullName>
    </submittedName>
</protein>
<dbReference type="GO" id="GO:0006935">
    <property type="term" value="P:chemotaxis"/>
    <property type="evidence" value="ECO:0007669"/>
    <property type="project" value="UniProtKB-KW"/>
</dbReference>
<dbReference type="InterPro" id="IPR004089">
    <property type="entry name" value="MCPsignal_dom"/>
</dbReference>
<sequence length="338" mass="36132">MTSKPLSIKKEDEIGALAHHTNQMTEHLKALVEQVNTSTDTVAASAEELSATSEQTSQTTEQIAASIQEVAKGSTQQATGVKESLVSLDEVARGVQDMAESASFVSETASTTIEKAQEGGRSVERNIQQMNVIQQSVLETDDLTKKLAVKSKDISNILNVITGIAEQTNLLALNAAIEAARAGSHGKGFAVVADEVRKLAEDSQQSSMQISNIINEIQLDIEHSNESMNAVTSEVSEGLTIAEKTKQQFSEIIELTNQVADQISNMAATSEEMSAGAEEVTAAFNEIAQITEVNSNRTQEIAHSSEAQLASMEEVSSSAQDLSHLAAELKEVLAKFKV</sequence>
<dbReference type="Gene3D" id="1.10.287.950">
    <property type="entry name" value="Methyl-accepting chemotaxis protein"/>
    <property type="match status" value="1"/>
</dbReference>
<dbReference type="SMART" id="SM00283">
    <property type="entry name" value="MA"/>
    <property type="match status" value="1"/>
</dbReference>
<evidence type="ECO:0000256" key="10">
    <source>
        <dbReference type="ARBA" id="ARBA00058128"/>
    </source>
</evidence>
<evidence type="ECO:0000259" key="13">
    <source>
        <dbReference type="PROSITE" id="PS50885"/>
    </source>
</evidence>
<evidence type="ECO:0000256" key="6">
    <source>
        <dbReference type="ARBA" id="ARBA00022989"/>
    </source>
</evidence>
<name>W4QL57_9BACI</name>
<evidence type="ECO:0000313" key="15">
    <source>
        <dbReference type="Proteomes" id="UP000018895"/>
    </source>
</evidence>
<dbReference type="RefSeq" id="WP_235715738.1">
    <property type="nucleotide sequence ID" value="NZ_BAUU01000028.1"/>
</dbReference>
<evidence type="ECO:0000256" key="9">
    <source>
        <dbReference type="ARBA" id="ARBA00029447"/>
    </source>
</evidence>
<evidence type="ECO:0000256" key="7">
    <source>
        <dbReference type="ARBA" id="ARBA00023136"/>
    </source>
</evidence>
<evidence type="ECO:0000313" key="14">
    <source>
        <dbReference type="EMBL" id="GAE32074.1"/>
    </source>
</evidence>
<dbReference type="PROSITE" id="PS50885">
    <property type="entry name" value="HAMP"/>
    <property type="match status" value="1"/>
</dbReference>
<dbReference type="PROSITE" id="PS50111">
    <property type="entry name" value="CHEMOTAXIS_TRANSDUC_2"/>
    <property type="match status" value="1"/>
</dbReference>
<accession>W4QL57</accession>
<dbReference type="InterPro" id="IPR003660">
    <property type="entry name" value="HAMP_dom"/>
</dbReference>
<organism evidence="14 15">
    <name type="scientific">Halalkalibacter hemicellulosilyticusJCM 9152</name>
    <dbReference type="NCBI Taxonomy" id="1236971"/>
    <lineage>
        <taxon>Bacteria</taxon>
        <taxon>Bacillati</taxon>
        <taxon>Bacillota</taxon>
        <taxon>Bacilli</taxon>
        <taxon>Bacillales</taxon>
        <taxon>Bacillaceae</taxon>
        <taxon>Halalkalibacter</taxon>
    </lineage>
</organism>
<evidence type="ECO:0000256" key="5">
    <source>
        <dbReference type="ARBA" id="ARBA00022692"/>
    </source>
</evidence>
<keyword evidence="5" id="KW-0812">Transmembrane</keyword>
<comment type="subcellular location">
    <subcellularLocation>
        <location evidence="1">Cell membrane</location>
        <topology evidence="1">Multi-pass membrane protein</topology>
    </subcellularLocation>
</comment>
<dbReference type="PANTHER" id="PTHR32089">
    <property type="entry name" value="METHYL-ACCEPTING CHEMOTAXIS PROTEIN MCPB"/>
    <property type="match status" value="1"/>
</dbReference>
<comment type="function">
    <text evidence="10">Chemotactic-signal transducers respond to changes in the concentration of attractants and repellents in the environment, transduce a signal from the outside to the inside of the cell, and facilitate sensory adaptation through the variation of the level of methylation.</text>
</comment>
<comment type="caution">
    <text evidence="14">The sequence shown here is derived from an EMBL/GenBank/DDBJ whole genome shotgun (WGS) entry which is preliminary data.</text>
</comment>
<reference evidence="14" key="1">
    <citation type="journal article" date="2014" name="Genome Announc.">
        <title>Draft Genome Sequences of Three Alkaliphilic Bacillus Strains, Bacillus wakoensis JCM 9140T, Bacillus akibai JCM 9157T, and Bacillus hemicellulosilyticus JCM 9152T.</title>
        <authorList>
            <person name="Yuki M."/>
            <person name="Oshima K."/>
            <person name="Suda W."/>
            <person name="Oshida Y."/>
            <person name="Kitamura K."/>
            <person name="Iida T."/>
            <person name="Hattori M."/>
            <person name="Ohkuma M."/>
        </authorList>
    </citation>
    <scope>NUCLEOTIDE SEQUENCE [LARGE SCALE GENOMIC DNA]</scope>
    <source>
        <strain evidence="14">JCM 9152</strain>
    </source>
</reference>
<evidence type="ECO:0000256" key="11">
    <source>
        <dbReference type="PROSITE-ProRule" id="PRU00284"/>
    </source>
</evidence>
<keyword evidence="7" id="KW-0472">Membrane</keyword>
<evidence type="ECO:0000256" key="8">
    <source>
        <dbReference type="ARBA" id="ARBA00023224"/>
    </source>
</evidence>